<dbReference type="Proteomes" id="UP001319080">
    <property type="component" value="Unassembled WGS sequence"/>
</dbReference>
<comment type="caution">
    <text evidence="1">The sequence shown here is derived from an EMBL/GenBank/DDBJ whole genome shotgun (WGS) entry which is preliminary data.</text>
</comment>
<keyword evidence="2" id="KW-1185">Reference proteome</keyword>
<evidence type="ECO:0000313" key="2">
    <source>
        <dbReference type="Proteomes" id="UP001319080"/>
    </source>
</evidence>
<dbReference type="AlphaFoldDB" id="A0AAP2DXM5"/>
<organism evidence="1 2">
    <name type="scientific">Dawidia cretensis</name>
    <dbReference type="NCBI Taxonomy" id="2782350"/>
    <lineage>
        <taxon>Bacteria</taxon>
        <taxon>Pseudomonadati</taxon>
        <taxon>Bacteroidota</taxon>
        <taxon>Cytophagia</taxon>
        <taxon>Cytophagales</taxon>
        <taxon>Chryseotaleaceae</taxon>
        <taxon>Dawidia</taxon>
    </lineage>
</organism>
<gene>
    <name evidence="1" type="ORF">KK062_08440</name>
</gene>
<proteinExistence type="predicted"/>
<accession>A0AAP2DXM5</accession>
<dbReference type="RefSeq" id="WP_254083839.1">
    <property type="nucleotide sequence ID" value="NZ_JAHESE010000005.1"/>
</dbReference>
<dbReference type="InterPro" id="IPR009467">
    <property type="entry name" value="Glycolipid-bd_prot_put"/>
</dbReference>
<sequence length="204" mass="23544">MYTQPKFIWYATDYHTTEQFSLSVSATPTAKGLIIGEADGQAVHIEYEVQVDAQWQVSQAIVKKNGMPFLNISRKSDGRWFDHEGQHLSRFDDCIDIDLSLTPFTNTLPIKRLGLQKQQSADINVVYIDLVGEDLYPAPQRYTRMGDHHYHFKTLDYEFHADLVTDDEGWVVYYSGLWERVYPSQTAFATEREVLLSELRGLQS</sequence>
<dbReference type="Pfam" id="PF06475">
    <property type="entry name" value="Glycolipid_bind"/>
    <property type="match status" value="1"/>
</dbReference>
<protein>
    <submittedName>
        <fullName evidence="1">Glycolipid-binding domain-containing protein</fullName>
    </submittedName>
</protein>
<dbReference type="EMBL" id="JAHESE010000005">
    <property type="protein sequence ID" value="MBT1708249.1"/>
    <property type="molecule type" value="Genomic_DNA"/>
</dbReference>
<evidence type="ECO:0000313" key="1">
    <source>
        <dbReference type="EMBL" id="MBT1708249.1"/>
    </source>
</evidence>
<dbReference type="SUPFAM" id="SSF159275">
    <property type="entry name" value="PA1994-like"/>
    <property type="match status" value="1"/>
</dbReference>
<reference evidence="1 2" key="1">
    <citation type="submission" date="2021-05" db="EMBL/GenBank/DDBJ databases">
        <title>A Polyphasic approach of four new species of the genus Ohtaekwangia: Ohtaekwangia histidinii sp. nov., Ohtaekwangia cretensis sp. nov., Ohtaekwangia indiensis sp. nov., Ohtaekwangia reichenbachii sp. nov. from diverse environment.</title>
        <authorList>
            <person name="Octaviana S."/>
        </authorList>
    </citation>
    <scope>NUCLEOTIDE SEQUENCE [LARGE SCALE GENOMIC DNA]</scope>
    <source>
        <strain evidence="1 2">PWU5</strain>
    </source>
</reference>
<name>A0AAP2DXM5_9BACT</name>